<accession>S4PHS8</accession>
<dbReference type="AlphaFoldDB" id="S4PHS8"/>
<dbReference type="EMBL" id="GAIX01002116">
    <property type="protein sequence ID" value="JAA90444.1"/>
    <property type="molecule type" value="Transcribed_RNA"/>
</dbReference>
<proteinExistence type="predicted"/>
<reference evidence="1" key="1">
    <citation type="journal article" date="2013" name="BMC Genomics">
        <title>Unscrambling butterfly oogenesis.</title>
        <authorList>
            <person name="Carter J.M."/>
            <person name="Baker S.C."/>
            <person name="Pink R."/>
            <person name="Carter D.R."/>
            <person name="Collins A."/>
            <person name="Tomlin J."/>
            <person name="Gibbs M."/>
            <person name="Breuker C.J."/>
        </authorList>
    </citation>
    <scope>NUCLEOTIDE SEQUENCE</scope>
    <source>
        <tissue evidence="1">Ovary</tissue>
    </source>
</reference>
<protein>
    <submittedName>
        <fullName evidence="1">Uncharacterized protein</fullName>
    </submittedName>
</protein>
<evidence type="ECO:0000313" key="1">
    <source>
        <dbReference type="EMBL" id="JAA90444.1"/>
    </source>
</evidence>
<organism evidence="1">
    <name type="scientific">Pararge aegeria</name>
    <name type="common">speckled wood butterfly</name>
    <dbReference type="NCBI Taxonomy" id="116150"/>
    <lineage>
        <taxon>Eukaryota</taxon>
        <taxon>Metazoa</taxon>
        <taxon>Ecdysozoa</taxon>
        <taxon>Arthropoda</taxon>
        <taxon>Hexapoda</taxon>
        <taxon>Insecta</taxon>
        <taxon>Pterygota</taxon>
        <taxon>Neoptera</taxon>
        <taxon>Endopterygota</taxon>
        <taxon>Lepidoptera</taxon>
        <taxon>Glossata</taxon>
        <taxon>Ditrysia</taxon>
        <taxon>Papilionoidea</taxon>
        <taxon>Nymphalidae</taxon>
        <taxon>Satyrinae</taxon>
        <taxon>Satyrini</taxon>
        <taxon>Parargina</taxon>
        <taxon>Pararge</taxon>
    </lineage>
</organism>
<sequence>MVCNGARLQLERPTESPYNNFHFEDQSTDRSLDSIHRVDSIRSYLFYCHGESYLCPFLNILYCRPIGWKPNCCCCLS</sequence>
<name>S4PHS8_9NEOP</name>
<reference evidence="1" key="2">
    <citation type="submission" date="2013-05" db="EMBL/GenBank/DDBJ databases">
        <authorList>
            <person name="Carter J.-M."/>
            <person name="Baker S.C."/>
            <person name="Pink R."/>
            <person name="Carter D.R.F."/>
            <person name="Collins A."/>
            <person name="Tomlin J."/>
            <person name="Gibbs M."/>
            <person name="Breuker C.J."/>
        </authorList>
    </citation>
    <scope>NUCLEOTIDE SEQUENCE</scope>
    <source>
        <tissue evidence="1">Ovary</tissue>
    </source>
</reference>